<evidence type="ECO:0000259" key="14">
    <source>
        <dbReference type="Pfam" id="PF10613"/>
    </source>
</evidence>
<evidence type="ECO:0000256" key="11">
    <source>
        <dbReference type="ARBA" id="ARBA00023303"/>
    </source>
</evidence>
<evidence type="ECO:0000313" key="16">
    <source>
        <dbReference type="Proteomes" id="UP001233999"/>
    </source>
</evidence>
<evidence type="ECO:0000256" key="4">
    <source>
        <dbReference type="ARBA" id="ARBA00022692"/>
    </source>
</evidence>
<feature type="chain" id="PRO_5042223756" description="Ionotropic glutamate receptor L-glutamate and glycine-binding domain-containing protein" evidence="13">
    <location>
        <begin position="18"/>
        <end position="487"/>
    </location>
</feature>
<keyword evidence="3" id="KW-1003">Cell membrane</keyword>
<keyword evidence="7 12" id="KW-0472">Membrane</keyword>
<keyword evidence="10" id="KW-1071">Ligand-gated ion channel</keyword>
<comment type="caution">
    <text evidence="15">The sequence shown here is derived from an EMBL/GenBank/DDBJ whole genome shotgun (WGS) entry which is preliminary data.</text>
</comment>
<reference evidence="15" key="2">
    <citation type="submission" date="2023-05" db="EMBL/GenBank/DDBJ databases">
        <authorList>
            <person name="Fouks B."/>
        </authorList>
    </citation>
    <scope>NUCLEOTIDE SEQUENCE</scope>
    <source>
        <strain evidence="15">Stay&amp;Tobe</strain>
        <tissue evidence="15">Testes</tissue>
    </source>
</reference>
<keyword evidence="6" id="KW-0406">Ion transport</keyword>
<feature type="transmembrane region" description="Helical" evidence="12">
    <location>
        <begin position="263"/>
        <end position="282"/>
    </location>
</feature>
<reference evidence="15" key="1">
    <citation type="journal article" date="2023" name="IScience">
        <title>Live-bearing cockroach genome reveals convergent evolutionary mechanisms linked to viviparity in insects and beyond.</title>
        <authorList>
            <person name="Fouks B."/>
            <person name="Harrison M.C."/>
            <person name="Mikhailova A.A."/>
            <person name="Marchal E."/>
            <person name="English S."/>
            <person name="Carruthers M."/>
            <person name="Jennings E.C."/>
            <person name="Chiamaka E.L."/>
            <person name="Frigard R.A."/>
            <person name="Pippel M."/>
            <person name="Attardo G.M."/>
            <person name="Benoit J.B."/>
            <person name="Bornberg-Bauer E."/>
            <person name="Tobe S.S."/>
        </authorList>
    </citation>
    <scope>NUCLEOTIDE SEQUENCE</scope>
    <source>
        <strain evidence="15">Stay&amp;Tobe</strain>
    </source>
</reference>
<evidence type="ECO:0000256" key="13">
    <source>
        <dbReference type="SAM" id="SignalP"/>
    </source>
</evidence>
<dbReference type="AlphaFoldDB" id="A0AAD8EK46"/>
<evidence type="ECO:0000256" key="6">
    <source>
        <dbReference type="ARBA" id="ARBA00023065"/>
    </source>
</evidence>
<evidence type="ECO:0000256" key="12">
    <source>
        <dbReference type="SAM" id="Phobius"/>
    </source>
</evidence>
<dbReference type="PANTHER" id="PTHR42643">
    <property type="entry name" value="IONOTROPIC RECEPTOR 20A-RELATED"/>
    <property type="match status" value="1"/>
</dbReference>
<name>A0AAD8EK46_DIPPU</name>
<feature type="transmembrane region" description="Helical" evidence="12">
    <location>
        <begin position="459"/>
        <end position="484"/>
    </location>
</feature>
<dbReference type="SUPFAM" id="SSF53850">
    <property type="entry name" value="Periplasmic binding protein-like II"/>
    <property type="match status" value="1"/>
</dbReference>
<evidence type="ECO:0000256" key="5">
    <source>
        <dbReference type="ARBA" id="ARBA00022989"/>
    </source>
</evidence>
<dbReference type="Proteomes" id="UP001233999">
    <property type="component" value="Unassembled WGS sequence"/>
</dbReference>
<evidence type="ECO:0000256" key="1">
    <source>
        <dbReference type="ARBA" id="ARBA00004651"/>
    </source>
</evidence>
<dbReference type="PANTHER" id="PTHR42643:SF24">
    <property type="entry name" value="IONOTROPIC RECEPTOR 60A"/>
    <property type="match status" value="1"/>
</dbReference>
<dbReference type="Gene3D" id="1.10.287.70">
    <property type="match status" value="1"/>
</dbReference>
<evidence type="ECO:0000256" key="8">
    <source>
        <dbReference type="ARBA" id="ARBA00023170"/>
    </source>
</evidence>
<evidence type="ECO:0000256" key="3">
    <source>
        <dbReference type="ARBA" id="ARBA00022475"/>
    </source>
</evidence>
<keyword evidence="5 12" id="KW-1133">Transmembrane helix</keyword>
<feature type="signal peptide" evidence="13">
    <location>
        <begin position="1"/>
        <end position="17"/>
    </location>
</feature>
<proteinExistence type="predicted"/>
<dbReference type="GO" id="GO:0005886">
    <property type="term" value="C:plasma membrane"/>
    <property type="evidence" value="ECO:0007669"/>
    <property type="project" value="UniProtKB-SubCell"/>
</dbReference>
<keyword evidence="16" id="KW-1185">Reference proteome</keyword>
<dbReference type="InterPro" id="IPR019594">
    <property type="entry name" value="Glu/Gly-bd"/>
</dbReference>
<dbReference type="Gene3D" id="3.40.190.10">
    <property type="entry name" value="Periplasmic binding protein-like II"/>
    <property type="match status" value="1"/>
</dbReference>
<organism evidence="15 16">
    <name type="scientific">Diploptera punctata</name>
    <name type="common">Pacific beetle cockroach</name>
    <dbReference type="NCBI Taxonomy" id="6984"/>
    <lineage>
        <taxon>Eukaryota</taxon>
        <taxon>Metazoa</taxon>
        <taxon>Ecdysozoa</taxon>
        <taxon>Arthropoda</taxon>
        <taxon>Hexapoda</taxon>
        <taxon>Insecta</taxon>
        <taxon>Pterygota</taxon>
        <taxon>Neoptera</taxon>
        <taxon>Polyneoptera</taxon>
        <taxon>Dictyoptera</taxon>
        <taxon>Blattodea</taxon>
        <taxon>Blaberoidea</taxon>
        <taxon>Blaberidae</taxon>
        <taxon>Diplopterinae</taxon>
        <taxon>Diploptera</taxon>
    </lineage>
</organism>
<sequence>MIKICFILLQVSGSLQSILESPLLFTNISSHVLVANSSSVFNIISPQYNEFQSSKIDTCKMHNKLPNLWGRTLRVATFHCPPFSYLKNWGNDVLHGSFPLGIPDGVEMAVFRAISNRLNFTWKIEEIKGRDKWGQDVNGSYKGGILGTISQNLADLAFCGIVIDNTSINVMDLTIPWTHYCLTFLVPLHASSFRFAILRTFQPLLWFAILLATLGTTLSYWILSHSRAKALSMTEAILTTIGMLSLSSFPAHNSNRGTHYPLLISWSIYCMLMATALSSTLVSHLTSPAPVMQLNTMHDLVEAGMYWGQDYKQDQTRLFNLEDPWHVKLAERFKLETNPYERVARVRKGNYAILGGKLDGTEPYFMEEDTLKDTGLISNLHVMKECLSRQYAAMGLTKRSPLTEHVSRAMRWLLETGLVEHWQADLVRDYGNPEIKMLFHTSGYKGPQKLTWAHLEDTFLLLYIGLGISAVVFIIEICIVKFQIMNP</sequence>
<comment type="subcellular location">
    <subcellularLocation>
        <location evidence="1">Cell membrane</location>
        <topology evidence="1">Multi-pass membrane protein</topology>
    </subcellularLocation>
</comment>
<evidence type="ECO:0000256" key="10">
    <source>
        <dbReference type="ARBA" id="ARBA00023286"/>
    </source>
</evidence>
<keyword evidence="2" id="KW-0813">Transport</keyword>
<feature type="transmembrane region" description="Helical" evidence="12">
    <location>
        <begin position="230"/>
        <end position="251"/>
    </location>
</feature>
<protein>
    <recommendedName>
        <fullName evidence="14">Ionotropic glutamate receptor L-glutamate and glycine-binding domain-containing protein</fullName>
    </recommendedName>
</protein>
<evidence type="ECO:0000256" key="9">
    <source>
        <dbReference type="ARBA" id="ARBA00023180"/>
    </source>
</evidence>
<evidence type="ECO:0000256" key="2">
    <source>
        <dbReference type="ARBA" id="ARBA00022448"/>
    </source>
</evidence>
<gene>
    <name evidence="15" type="ORF">L9F63_015285</name>
</gene>
<accession>A0AAD8EK46</accession>
<evidence type="ECO:0000313" key="15">
    <source>
        <dbReference type="EMBL" id="KAJ9593188.1"/>
    </source>
</evidence>
<keyword evidence="11" id="KW-0407">Ion channel</keyword>
<evidence type="ECO:0000256" key="7">
    <source>
        <dbReference type="ARBA" id="ARBA00023136"/>
    </source>
</evidence>
<dbReference type="EMBL" id="JASPKZ010003457">
    <property type="protein sequence ID" value="KAJ9593188.1"/>
    <property type="molecule type" value="Genomic_DNA"/>
</dbReference>
<keyword evidence="8" id="KW-0675">Receptor</keyword>
<feature type="transmembrane region" description="Helical" evidence="12">
    <location>
        <begin position="204"/>
        <end position="223"/>
    </location>
</feature>
<dbReference type="InterPro" id="IPR052192">
    <property type="entry name" value="Insect_Ionotropic_Sensory_Rcpt"/>
</dbReference>
<keyword evidence="9" id="KW-0325">Glycoprotein</keyword>
<dbReference type="Pfam" id="PF10613">
    <property type="entry name" value="Lig_chan-Glu_bd"/>
    <property type="match status" value="1"/>
</dbReference>
<keyword evidence="4 12" id="KW-0812">Transmembrane</keyword>
<keyword evidence="13" id="KW-0732">Signal</keyword>
<feature type="domain" description="Ionotropic glutamate receptor L-glutamate and glycine-binding" evidence="14">
    <location>
        <begin position="72"/>
        <end position="186"/>
    </location>
</feature>